<dbReference type="RefSeq" id="WP_343333431.1">
    <property type="nucleotide sequence ID" value="NZ_JAPOHD010000027.1"/>
</dbReference>
<evidence type="ECO:0000256" key="1">
    <source>
        <dbReference type="SAM" id="SignalP"/>
    </source>
</evidence>
<dbReference type="AlphaFoldDB" id="A0A9X3F785"/>
<feature type="signal peptide" evidence="1">
    <location>
        <begin position="1"/>
        <end position="24"/>
    </location>
</feature>
<dbReference type="PANTHER" id="PTHR42754">
    <property type="entry name" value="ENDOGLUCANASE"/>
    <property type="match status" value="1"/>
</dbReference>
<feature type="chain" id="PRO_5040926166" description="T9SS C-terminal target domain-containing protein" evidence="1">
    <location>
        <begin position="25"/>
        <end position="397"/>
    </location>
</feature>
<comment type="caution">
    <text evidence="2">The sequence shown here is derived from an EMBL/GenBank/DDBJ whole genome shotgun (WGS) entry which is preliminary data.</text>
</comment>
<reference evidence="2" key="1">
    <citation type="submission" date="2022-11" db="EMBL/GenBank/DDBJ databases">
        <title>Marilongibacter aestuarii gen. nov., sp. nov., isolated from tidal flat sediment.</title>
        <authorList>
            <person name="Jiayan W."/>
        </authorList>
    </citation>
    <scope>NUCLEOTIDE SEQUENCE</scope>
    <source>
        <strain evidence="2">Z1-6</strain>
    </source>
</reference>
<dbReference type="Proteomes" id="UP001145087">
    <property type="component" value="Unassembled WGS sequence"/>
</dbReference>
<organism evidence="2 3">
    <name type="scientific">Draconibacterium aestuarii</name>
    <dbReference type="NCBI Taxonomy" id="2998507"/>
    <lineage>
        <taxon>Bacteria</taxon>
        <taxon>Pseudomonadati</taxon>
        <taxon>Bacteroidota</taxon>
        <taxon>Bacteroidia</taxon>
        <taxon>Marinilabiliales</taxon>
        <taxon>Prolixibacteraceae</taxon>
        <taxon>Draconibacterium</taxon>
    </lineage>
</organism>
<dbReference type="SUPFAM" id="SSF50998">
    <property type="entry name" value="Quinoprotein alcohol dehydrogenase-like"/>
    <property type="match status" value="1"/>
</dbReference>
<proteinExistence type="predicted"/>
<name>A0A9X3F785_9BACT</name>
<evidence type="ECO:0000313" key="2">
    <source>
        <dbReference type="EMBL" id="MCY1721097.1"/>
    </source>
</evidence>
<accession>A0A9X3F785</accession>
<gene>
    <name evidence="2" type="ORF">OU798_12135</name>
</gene>
<dbReference type="EMBL" id="JAPOHD010000027">
    <property type="protein sequence ID" value="MCY1721097.1"/>
    <property type="molecule type" value="Genomic_DNA"/>
</dbReference>
<sequence>MKNLKTTYLLLLIFLAALSATSVCQPTNISWQKYSQIYGVDFFTDVIEDTNTGYTVAGARKVKSKSLEYWILRYNTNGDTIWTKTLGTENKDIPKRIAQLGDKSYILVGSSEKENTNTPFLVKIDENGSELWQKQFTIDEYLSVEDIVALDEGNCVIVGGKGSDPANTKLWMAAMNGKGEIVWEKTFMDNLNGCIKSIKKLPVGGFALTGSVAEPGKNDCDILAFRTDEEGKEEWFSWIKTPGQKAWPACICCSPDSCFMVVGWKGKCLNDINSENPVFDFDMVLNKISCHGEILWTKGFDREGSEGGNGVTIRPDGNFIVAGIKATSFLGKVGPWLLHVDADGNELDEKLLQLHFNNDQASKVINTLDGGFVVIGPGIQEEDNTRSDGWIMKFSSF</sequence>
<evidence type="ECO:0008006" key="4">
    <source>
        <dbReference type="Google" id="ProtNLM"/>
    </source>
</evidence>
<protein>
    <recommendedName>
        <fullName evidence="4">T9SS C-terminal target domain-containing protein</fullName>
    </recommendedName>
</protein>
<keyword evidence="3" id="KW-1185">Reference proteome</keyword>
<evidence type="ECO:0000313" key="3">
    <source>
        <dbReference type="Proteomes" id="UP001145087"/>
    </source>
</evidence>
<keyword evidence="1" id="KW-0732">Signal</keyword>
<dbReference type="PANTHER" id="PTHR42754:SF1">
    <property type="entry name" value="LIPOPROTEIN"/>
    <property type="match status" value="1"/>
</dbReference>
<dbReference type="InterPro" id="IPR011047">
    <property type="entry name" value="Quinoprotein_ADH-like_sf"/>
</dbReference>